<sequence length="254" mass="27516">MKSLTKTSLTICALIQFLVVIRIDCAQSFARAKPLRPTSRLPSSNSDLFESPGWGAIRKELDQVPVFACANSEGQPLKYKVELGKKGEDGKTSFEVPLFYTHVEDALAELENARKNTPLPGMDIAPYQLGTIFQLWASNQAVIVPSKKAIVQAGAPPTANPMGQNVPLFACMEIAQENEDGKPVLPLFLELEDANEAVSQAVSFDGGKAEDLDIVGLSLPEAVQMLANANDDARAFQFVPPSSSLKHIREYLSG</sequence>
<reference evidence="5 6" key="1">
    <citation type="journal article" date="2020" name="G3 (Bethesda)">
        <title>Improved Reference Genome for Cyclotella cryptica CCMP332, a Model for Cell Wall Morphogenesis, Salinity Adaptation, and Lipid Production in Diatoms (Bacillariophyta).</title>
        <authorList>
            <person name="Roberts W.R."/>
            <person name="Downey K.M."/>
            <person name="Ruck E.C."/>
            <person name="Traller J.C."/>
            <person name="Alverson A.J."/>
        </authorList>
    </citation>
    <scope>NUCLEOTIDE SEQUENCE [LARGE SCALE GENOMIC DNA]</scope>
    <source>
        <strain evidence="5 6">CCMP332</strain>
    </source>
</reference>
<comment type="subcellular location">
    <subcellularLocation>
        <location evidence="1">Plastid</location>
        <location evidence="1">Chloroplast</location>
    </subcellularLocation>
</comment>
<evidence type="ECO:0000256" key="3">
    <source>
        <dbReference type="ARBA" id="ARBA00022640"/>
    </source>
</evidence>
<dbReference type="Pfam" id="PF04278">
    <property type="entry name" value="Tic22"/>
    <property type="match status" value="1"/>
</dbReference>
<proteinExistence type="predicted"/>
<evidence type="ECO:0000256" key="2">
    <source>
        <dbReference type="ARBA" id="ARBA00022528"/>
    </source>
</evidence>
<dbReference type="AlphaFoldDB" id="A0ABD3Q9L4"/>
<keyword evidence="2" id="KW-0150">Chloroplast</keyword>
<comment type="caution">
    <text evidence="5">The sequence shown here is derived from an EMBL/GenBank/DDBJ whole genome shotgun (WGS) entry which is preliminary data.</text>
</comment>
<dbReference type="PANTHER" id="PTHR33926">
    <property type="entry name" value="PROTEIN TIC 22, CHLOROPLASTIC"/>
    <property type="match status" value="1"/>
</dbReference>
<feature type="signal peptide" evidence="4">
    <location>
        <begin position="1"/>
        <end position="32"/>
    </location>
</feature>
<evidence type="ECO:0000256" key="4">
    <source>
        <dbReference type="SAM" id="SignalP"/>
    </source>
</evidence>
<dbReference type="Proteomes" id="UP001516023">
    <property type="component" value="Unassembled WGS sequence"/>
</dbReference>
<evidence type="ECO:0000313" key="5">
    <source>
        <dbReference type="EMBL" id="KAL3796661.1"/>
    </source>
</evidence>
<name>A0ABD3Q9L4_9STRA</name>
<dbReference type="PANTHER" id="PTHR33926:SF4">
    <property type="entry name" value="PROTEIN TIC 22, CHLOROPLASTIC"/>
    <property type="match status" value="1"/>
</dbReference>
<dbReference type="InterPro" id="IPR007378">
    <property type="entry name" value="Tic22-like"/>
</dbReference>
<evidence type="ECO:0000313" key="6">
    <source>
        <dbReference type="Proteomes" id="UP001516023"/>
    </source>
</evidence>
<dbReference type="GO" id="GO:0009507">
    <property type="term" value="C:chloroplast"/>
    <property type="evidence" value="ECO:0007669"/>
    <property type="project" value="UniProtKB-SubCell"/>
</dbReference>
<gene>
    <name evidence="5" type="ORF">HJC23_009961</name>
</gene>
<feature type="chain" id="PRO_5044876742" evidence="4">
    <location>
        <begin position="33"/>
        <end position="254"/>
    </location>
</feature>
<accession>A0ABD3Q9L4</accession>
<organism evidence="5 6">
    <name type="scientific">Cyclotella cryptica</name>
    <dbReference type="NCBI Taxonomy" id="29204"/>
    <lineage>
        <taxon>Eukaryota</taxon>
        <taxon>Sar</taxon>
        <taxon>Stramenopiles</taxon>
        <taxon>Ochrophyta</taxon>
        <taxon>Bacillariophyta</taxon>
        <taxon>Coscinodiscophyceae</taxon>
        <taxon>Thalassiosirophycidae</taxon>
        <taxon>Stephanodiscales</taxon>
        <taxon>Stephanodiscaceae</taxon>
        <taxon>Cyclotella</taxon>
    </lineage>
</organism>
<dbReference type="EMBL" id="JABMIG020000061">
    <property type="protein sequence ID" value="KAL3796661.1"/>
    <property type="molecule type" value="Genomic_DNA"/>
</dbReference>
<evidence type="ECO:0000256" key="1">
    <source>
        <dbReference type="ARBA" id="ARBA00004229"/>
    </source>
</evidence>
<keyword evidence="3" id="KW-0934">Plastid</keyword>
<dbReference type="Gene3D" id="3.40.1350.100">
    <property type="match status" value="2"/>
</dbReference>
<protein>
    <submittedName>
        <fullName evidence="5">Uncharacterized protein</fullName>
    </submittedName>
</protein>
<keyword evidence="6" id="KW-1185">Reference proteome</keyword>
<keyword evidence="4" id="KW-0732">Signal</keyword>